<sequence length="63" mass="6969">MGLPIIKRQGACLTRTLFRSSKLAQACGSFCWFPVAMRDVSNSVTNCFHSSLSTARHTFSPDM</sequence>
<protein>
    <submittedName>
        <fullName evidence="1">Uncharacterized protein</fullName>
    </submittedName>
</protein>
<dbReference type="AlphaFoldDB" id="A0A9P7QQE8"/>
<evidence type="ECO:0000313" key="1">
    <source>
        <dbReference type="EMBL" id="KAG7040643.1"/>
    </source>
</evidence>
<accession>A0A9P7QQE8</accession>
<evidence type="ECO:0000313" key="2">
    <source>
        <dbReference type="Proteomes" id="UP000699042"/>
    </source>
</evidence>
<comment type="caution">
    <text evidence="1">The sequence shown here is derived from an EMBL/GenBank/DDBJ whole genome shotgun (WGS) entry which is preliminary data.</text>
</comment>
<name>A0A9P7QQE8_9PEZI</name>
<keyword evidence="2" id="KW-1185">Reference proteome</keyword>
<organism evidence="1 2">
    <name type="scientific">Colletotrichum scovillei</name>
    <dbReference type="NCBI Taxonomy" id="1209932"/>
    <lineage>
        <taxon>Eukaryota</taxon>
        <taxon>Fungi</taxon>
        <taxon>Dikarya</taxon>
        <taxon>Ascomycota</taxon>
        <taxon>Pezizomycotina</taxon>
        <taxon>Sordariomycetes</taxon>
        <taxon>Hypocreomycetidae</taxon>
        <taxon>Glomerellales</taxon>
        <taxon>Glomerellaceae</taxon>
        <taxon>Colletotrichum</taxon>
        <taxon>Colletotrichum acutatum species complex</taxon>
    </lineage>
</organism>
<reference evidence="1" key="1">
    <citation type="submission" date="2021-05" db="EMBL/GenBank/DDBJ databases">
        <title>Comparative genomics of three Colletotrichum scovillei strains and genetic complementation revealed genes involved fungal growth and virulence on chili pepper.</title>
        <authorList>
            <person name="Hsieh D.-K."/>
            <person name="Chuang S.-C."/>
            <person name="Chen C.-Y."/>
            <person name="Chao Y.-T."/>
            <person name="Lu M.-Y.J."/>
            <person name="Lee M.-H."/>
            <person name="Shih M.-C."/>
        </authorList>
    </citation>
    <scope>NUCLEOTIDE SEQUENCE</scope>
    <source>
        <strain evidence="1">Coll-153</strain>
    </source>
</reference>
<dbReference type="Proteomes" id="UP000699042">
    <property type="component" value="Unassembled WGS sequence"/>
</dbReference>
<proteinExistence type="predicted"/>
<dbReference type="EMBL" id="JAESDN010000021">
    <property type="protein sequence ID" value="KAG7040643.1"/>
    <property type="molecule type" value="Genomic_DNA"/>
</dbReference>
<gene>
    <name evidence="1" type="ORF">JMJ77_013640</name>
</gene>